<keyword evidence="5 6" id="KW-0472">Membrane</keyword>
<dbReference type="Pfam" id="PF04011">
    <property type="entry name" value="LemA"/>
    <property type="match status" value="1"/>
</dbReference>
<sequence>MHPAEIFWTAVIGFLVIGTIGYGLSIYNALVALKNNIGRSWANIDVLLKQRHDELPKLVKTCEGYMQHERAVFDKLSEARGALARAHSVPERAEAEGLLGRALGQFFAVAENYPDLKAKQSFLQLQSRISEIENQIADRREFYNDTVTTFNTRIQQMPDAIIANALALKPGMLFKVDETDREDVEIKFAMAG</sequence>
<evidence type="ECO:0000256" key="4">
    <source>
        <dbReference type="ARBA" id="ARBA00022989"/>
    </source>
</evidence>
<evidence type="ECO:0000256" key="6">
    <source>
        <dbReference type="SAM" id="Phobius"/>
    </source>
</evidence>
<proteinExistence type="inferred from homology"/>
<dbReference type="PANTHER" id="PTHR34478:SF1">
    <property type="entry name" value="PROTEIN LEMA"/>
    <property type="match status" value="1"/>
</dbReference>
<protein>
    <submittedName>
        <fullName evidence="7">LemA family protein</fullName>
    </submittedName>
</protein>
<comment type="similarity">
    <text evidence="2">Belongs to the LemA family.</text>
</comment>
<organism evidence="7 8">
    <name type="scientific">Eiseniibacteriota bacterium</name>
    <dbReference type="NCBI Taxonomy" id="2212470"/>
    <lineage>
        <taxon>Bacteria</taxon>
        <taxon>Candidatus Eiseniibacteriota</taxon>
    </lineage>
</organism>
<comment type="subcellular location">
    <subcellularLocation>
        <location evidence="1">Membrane</location>
        <topology evidence="1">Single-pass membrane protein</topology>
    </subcellularLocation>
</comment>
<dbReference type="SUPFAM" id="SSF140478">
    <property type="entry name" value="LemA-like"/>
    <property type="match status" value="1"/>
</dbReference>
<evidence type="ECO:0000313" key="7">
    <source>
        <dbReference type="EMBL" id="TMQ72279.1"/>
    </source>
</evidence>
<evidence type="ECO:0000256" key="3">
    <source>
        <dbReference type="ARBA" id="ARBA00022692"/>
    </source>
</evidence>
<evidence type="ECO:0000313" key="8">
    <source>
        <dbReference type="Proteomes" id="UP000319771"/>
    </source>
</evidence>
<dbReference type="InterPro" id="IPR023353">
    <property type="entry name" value="LemA-like_dom_sf"/>
</dbReference>
<name>A0A538U975_UNCEI</name>
<gene>
    <name evidence="7" type="ORF">E6K81_07765</name>
</gene>
<dbReference type="PANTHER" id="PTHR34478">
    <property type="entry name" value="PROTEIN LEMA"/>
    <property type="match status" value="1"/>
</dbReference>
<feature type="transmembrane region" description="Helical" evidence="6">
    <location>
        <begin position="6"/>
        <end position="30"/>
    </location>
</feature>
<comment type="caution">
    <text evidence="7">The sequence shown here is derived from an EMBL/GenBank/DDBJ whole genome shotgun (WGS) entry which is preliminary data.</text>
</comment>
<reference evidence="7 8" key="1">
    <citation type="journal article" date="2019" name="Nat. Microbiol.">
        <title>Mediterranean grassland soil C-N compound turnover is dependent on rainfall and depth, and is mediated by genomically divergent microorganisms.</title>
        <authorList>
            <person name="Diamond S."/>
            <person name="Andeer P.F."/>
            <person name="Li Z."/>
            <person name="Crits-Christoph A."/>
            <person name="Burstein D."/>
            <person name="Anantharaman K."/>
            <person name="Lane K.R."/>
            <person name="Thomas B.C."/>
            <person name="Pan C."/>
            <person name="Northen T.R."/>
            <person name="Banfield J.F."/>
        </authorList>
    </citation>
    <scope>NUCLEOTIDE SEQUENCE [LARGE SCALE GENOMIC DNA]</scope>
    <source>
        <strain evidence="7">WS_11</strain>
    </source>
</reference>
<keyword evidence="4 6" id="KW-1133">Transmembrane helix</keyword>
<dbReference type="GO" id="GO:0016020">
    <property type="term" value="C:membrane"/>
    <property type="evidence" value="ECO:0007669"/>
    <property type="project" value="UniProtKB-SubCell"/>
</dbReference>
<evidence type="ECO:0000256" key="1">
    <source>
        <dbReference type="ARBA" id="ARBA00004167"/>
    </source>
</evidence>
<evidence type="ECO:0000256" key="2">
    <source>
        <dbReference type="ARBA" id="ARBA00008854"/>
    </source>
</evidence>
<dbReference type="Proteomes" id="UP000319771">
    <property type="component" value="Unassembled WGS sequence"/>
</dbReference>
<dbReference type="Gene3D" id="1.20.1440.20">
    <property type="entry name" value="LemA-like domain"/>
    <property type="match status" value="1"/>
</dbReference>
<evidence type="ECO:0000256" key="5">
    <source>
        <dbReference type="ARBA" id="ARBA00023136"/>
    </source>
</evidence>
<dbReference type="InterPro" id="IPR007156">
    <property type="entry name" value="MamQ_LemA"/>
</dbReference>
<accession>A0A538U975</accession>
<keyword evidence="3 6" id="KW-0812">Transmembrane</keyword>
<dbReference type="AlphaFoldDB" id="A0A538U975"/>
<dbReference type="EMBL" id="VBPB01000113">
    <property type="protein sequence ID" value="TMQ72279.1"/>
    <property type="molecule type" value="Genomic_DNA"/>
</dbReference>